<evidence type="ECO:0000256" key="2">
    <source>
        <dbReference type="PROSITE-ProRule" id="PRU01161"/>
    </source>
</evidence>
<evidence type="ECO:0000313" key="5">
    <source>
        <dbReference type="Proteomes" id="UP000031189"/>
    </source>
</evidence>
<evidence type="ECO:0000256" key="1">
    <source>
        <dbReference type="ARBA" id="ARBA00023098"/>
    </source>
</evidence>
<reference evidence="4 5" key="1">
    <citation type="submission" date="2014-12" db="EMBL/GenBank/DDBJ databases">
        <title>Draft genome sequence of Terrisporobacter sp. 08-306576, isolated from the blood culture of a bacteremia patient.</title>
        <authorList>
            <person name="Lund L.C."/>
            <person name="Sydenham T.V."/>
            <person name="Hogh S.V."/>
            <person name="Skov M.N."/>
            <person name="Kemp M."/>
            <person name="Justesen U.S."/>
        </authorList>
    </citation>
    <scope>NUCLEOTIDE SEQUENCE [LARGE SCALE GENOMIC DNA]</scope>
    <source>
        <strain evidence="4 5">08-306576</strain>
    </source>
</reference>
<dbReference type="RefSeq" id="WP_039681097.1">
    <property type="nucleotide sequence ID" value="NZ_JAXECK010000009.1"/>
</dbReference>
<keyword evidence="1 2" id="KW-0443">Lipid metabolism</keyword>
<dbReference type="PANTHER" id="PTHR46394">
    <property type="entry name" value="ANNEXIN"/>
    <property type="match status" value="1"/>
</dbReference>
<dbReference type="STRING" id="1577792.QX51_17005"/>
<keyword evidence="2" id="KW-0378">Hydrolase</keyword>
<feature type="short sequence motif" description="DGA/G" evidence="2">
    <location>
        <begin position="186"/>
        <end position="188"/>
    </location>
</feature>
<dbReference type="InterPro" id="IPR016035">
    <property type="entry name" value="Acyl_Trfase/lysoPLipase"/>
</dbReference>
<dbReference type="CDD" id="cd07207">
    <property type="entry name" value="Pat_ExoU_VipD_like"/>
    <property type="match status" value="1"/>
</dbReference>
<dbReference type="PANTHER" id="PTHR46394:SF1">
    <property type="entry name" value="PNPLA DOMAIN-CONTAINING PROTEIN"/>
    <property type="match status" value="1"/>
</dbReference>
<dbReference type="InterPro" id="IPR002641">
    <property type="entry name" value="PNPLA_dom"/>
</dbReference>
<evidence type="ECO:0000259" key="3">
    <source>
        <dbReference type="PROSITE" id="PS51635"/>
    </source>
</evidence>
<feature type="active site" description="Nucleophile" evidence="2">
    <location>
        <position position="38"/>
    </location>
</feature>
<gene>
    <name evidence="4" type="ORF">QX51_17005</name>
</gene>
<accession>A0A0B3VTC3</accession>
<proteinExistence type="predicted"/>
<feature type="domain" description="PNPLA" evidence="3">
    <location>
        <begin position="5"/>
        <end position="199"/>
    </location>
</feature>
<protein>
    <submittedName>
        <fullName evidence="4">Phospholipase</fullName>
    </submittedName>
</protein>
<evidence type="ECO:0000313" key="4">
    <source>
        <dbReference type="EMBL" id="KHS55859.1"/>
    </source>
</evidence>
<dbReference type="OrthoDB" id="9770965at2"/>
<dbReference type="SUPFAM" id="SSF52151">
    <property type="entry name" value="FabD/lysophospholipase-like"/>
    <property type="match status" value="1"/>
</dbReference>
<dbReference type="GO" id="GO:0016787">
    <property type="term" value="F:hydrolase activity"/>
    <property type="evidence" value="ECO:0007669"/>
    <property type="project" value="UniProtKB-UniRule"/>
</dbReference>
<dbReference type="GO" id="GO:0016042">
    <property type="term" value="P:lipid catabolic process"/>
    <property type="evidence" value="ECO:0007669"/>
    <property type="project" value="UniProtKB-UniRule"/>
</dbReference>
<dbReference type="InterPro" id="IPR052580">
    <property type="entry name" value="Lipid_Hydrolase"/>
</dbReference>
<dbReference type="AlphaFoldDB" id="A0A0B3VTC3"/>
<dbReference type="Pfam" id="PF01734">
    <property type="entry name" value="Patatin"/>
    <property type="match status" value="1"/>
</dbReference>
<feature type="active site" description="Proton acceptor" evidence="2">
    <location>
        <position position="186"/>
    </location>
</feature>
<organism evidence="4 5">
    <name type="scientific">Terrisporobacter othiniensis</name>
    <dbReference type="NCBI Taxonomy" id="1577792"/>
    <lineage>
        <taxon>Bacteria</taxon>
        <taxon>Bacillati</taxon>
        <taxon>Bacillota</taxon>
        <taxon>Clostridia</taxon>
        <taxon>Peptostreptococcales</taxon>
        <taxon>Peptostreptococcaceae</taxon>
        <taxon>Terrisporobacter</taxon>
    </lineage>
</organism>
<keyword evidence="2" id="KW-0442">Lipid degradation</keyword>
<dbReference type="EMBL" id="JWHR01000137">
    <property type="protein sequence ID" value="KHS55859.1"/>
    <property type="molecule type" value="Genomic_DNA"/>
</dbReference>
<comment type="caution">
    <text evidence="4">The sequence shown here is derived from an EMBL/GenBank/DDBJ whole genome shotgun (WGS) entry which is preliminary data.</text>
</comment>
<dbReference type="PROSITE" id="PS51635">
    <property type="entry name" value="PNPLA"/>
    <property type="match status" value="1"/>
</dbReference>
<feature type="short sequence motif" description="GXSXG" evidence="2">
    <location>
        <begin position="36"/>
        <end position="40"/>
    </location>
</feature>
<keyword evidence="5" id="KW-1185">Reference proteome</keyword>
<dbReference type="Gene3D" id="3.40.1090.10">
    <property type="entry name" value="Cytosolic phospholipase A2 catalytic domain"/>
    <property type="match status" value="2"/>
</dbReference>
<name>A0A0B3VTC3_9FIRM</name>
<dbReference type="Proteomes" id="UP000031189">
    <property type="component" value="Unassembled WGS sequence"/>
</dbReference>
<feature type="short sequence motif" description="GXGXXG" evidence="2">
    <location>
        <begin position="9"/>
        <end position="14"/>
    </location>
</feature>
<sequence length="304" mass="34170">MYADLVCKGGGVKGIALVGAISYFEEQGYAWKRVAGTSAGAIVASLVAVGYSANEIKDIMYDLDYNKLADKNKLQSIPLVGSAASLFLSKGLHSGDYIENFLSKKFEQKGKKYFRDIYIHNNSKLKVIATDVTRHKLITLPDDLVEYNINPLDFEIAKAVRMSLSIPFFYEPIVLNTDKEPCYIVDGGLLSNFPIWIFDVADNPRWPTFGLNLYNNVQKPNNNPNGFIPFLMDVVETSLATSEEVYFKDCDAVRIVNIPTLGINTVDFDISKDQIKSLFNSGYISAKSFLEGWNFNDYLKYYRS</sequence>